<dbReference type="InterPro" id="IPR024904">
    <property type="entry name" value="OTCase_ArgI"/>
</dbReference>
<accession>A0A7J2U528</accession>
<feature type="binding site" evidence="5">
    <location>
        <begin position="238"/>
        <end position="239"/>
    </location>
    <ligand>
        <name>L-ornithine</name>
        <dbReference type="ChEBI" id="CHEBI:46911"/>
    </ligand>
</feature>
<feature type="binding site" evidence="5">
    <location>
        <begin position="60"/>
        <end position="63"/>
    </location>
    <ligand>
        <name>carbamoyl phosphate</name>
        <dbReference type="ChEBI" id="CHEBI:58228"/>
    </ligand>
</feature>
<dbReference type="InterPro" id="IPR036901">
    <property type="entry name" value="Asp/Orn_carbamoylTrfase_sf"/>
</dbReference>
<feature type="binding site" evidence="5">
    <location>
        <position position="170"/>
    </location>
    <ligand>
        <name>L-ornithine</name>
        <dbReference type="ChEBI" id="CHEBI:46911"/>
    </ligand>
</feature>
<dbReference type="NCBIfam" id="TIGR00658">
    <property type="entry name" value="orni_carb_tr"/>
    <property type="match status" value="1"/>
</dbReference>
<dbReference type="SUPFAM" id="SSF53671">
    <property type="entry name" value="Aspartate/ornithine carbamoyltransferase"/>
    <property type="match status" value="1"/>
</dbReference>
<dbReference type="InterPro" id="IPR006131">
    <property type="entry name" value="Asp_carbamoyltransf_Asp/Orn-bd"/>
</dbReference>
<dbReference type="FunFam" id="3.40.50.1370:FF:000008">
    <property type="entry name" value="Ornithine carbamoyltransferase"/>
    <property type="match status" value="1"/>
</dbReference>
<feature type="binding site" evidence="5">
    <location>
        <position position="87"/>
    </location>
    <ligand>
        <name>carbamoyl phosphate</name>
        <dbReference type="ChEBI" id="CHEBI:58228"/>
    </ligand>
</feature>
<dbReference type="NCBIfam" id="NF001986">
    <property type="entry name" value="PRK00779.1"/>
    <property type="match status" value="1"/>
</dbReference>
<feature type="domain" description="Aspartate/ornithine carbamoyltransferase Asp/Orn-binding" evidence="6">
    <location>
        <begin position="158"/>
        <end position="312"/>
    </location>
</feature>
<organism evidence="8">
    <name type="scientific">Ignisphaera aggregans</name>
    <dbReference type="NCBI Taxonomy" id="334771"/>
    <lineage>
        <taxon>Archaea</taxon>
        <taxon>Thermoproteota</taxon>
        <taxon>Thermoprotei</taxon>
        <taxon>Desulfurococcales</taxon>
        <taxon>Desulfurococcaceae</taxon>
        <taxon>Ignisphaera</taxon>
    </lineage>
</organism>
<keyword evidence="5" id="KW-0963">Cytoplasm</keyword>
<evidence type="ECO:0000256" key="4">
    <source>
        <dbReference type="ARBA" id="ARBA00048772"/>
    </source>
</evidence>
<feature type="binding site" evidence="5">
    <location>
        <position position="234"/>
    </location>
    <ligand>
        <name>L-ornithine</name>
        <dbReference type="ChEBI" id="CHEBI:46911"/>
    </ligand>
</feature>
<dbReference type="EC" id="2.1.3.3" evidence="2 5"/>
<dbReference type="EMBL" id="DSEU01000053">
    <property type="protein sequence ID" value="HEM67495.1"/>
    <property type="molecule type" value="Genomic_DNA"/>
</dbReference>
<dbReference type="HAMAP" id="MF_01109">
    <property type="entry name" value="OTCase"/>
    <property type="match status" value="1"/>
</dbReference>
<gene>
    <name evidence="8" type="primary">argF</name>
    <name evidence="8" type="ORF">ENO26_08050</name>
</gene>
<dbReference type="PANTHER" id="PTHR45753">
    <property type="entry name" value="ORNITHINE CARBAMOYLTRANSFERASE, MITOCHONDRIAL"/>
    <property type="match status" value="1"/>
</dbReference>
<reference evidence="8" key="1">
    <citation type="journal article" date="2020" name="mSystems">
        <title>Genome- and Community-Level Interaction Insights into Carbon Utilization and Element Cycling Functions of Hydrothermarchaeota in Hydrothermal Sediment.</title>
        <authorList>
            <person name="Zhou Z."/>
            <person name="Liu Y."/>
            <person name="Xu W."/>
            <person name="Pan J."/>
            <person name="Luo Z.H."/>
            <person name="Li M."/>
        </authorList>
    </citation>
    <scope>NUCLEOTIDE SEQUENCE [LARGE SCALE GENOMIC DNA]</scope>
    <source>
        <strain evidence="8">SpSt-125</strain>
    </source>
</reference>
<proteinExistence type="inferred from homology"/>
<dbReference type="AlphaFoldDB" id="A0A7J2U528"/>
<feature type="binding site" evidence="5">
    <location>
        <position position="302"/>
    </location>
    <ligand>
        <name>carbamoyl phosphate</name>
        <dbReference type="ChEBI" id="CHEBI:58228"/>
    </ligand>
</feature>
<evidence type="ECO:0000259" key="7">
    <source>
        <dbReference type="Pfam" id="PF02729"/>
    </source>
</evidence>
<evidence type="ECO:0000259" key="6">
    <source>
        <dbReference type="Pfam" id="PF00185"/>
    </source>
</evidence>
<keyword evidence="3 5" id="KW-0808">Transferase</keyword>
<dbReference type="InterPro" id="IPR006132">
    <property type="entry name" value="Asp/Orn_carbamoyltranf_P-bd"/>
</dbReference>
<dbReference type="GO" id="GO:0004585">
    <property type="term" value="F:ornithine carbamoyltransferase activity"/>
    <property type="evidence" value="ECO:0007669"/>
    <property type="project" value="UniProtKB-UniRule"/>
</dbReference>
<dbReference type="PRINTS" id="PR00102">
    <property type="entry name" value="OTCASE"/>
</dbReference>
<feature type="domain" description="Aspartate/ornithine carbamoyltransferase carbamoyl-P binding" evidence="7">
    <location>
        <begin position="10"/>
        <end position="151"/>
    </location>
</feature>
<feature type="binding site" evidence="5">
    <location>
        <begin position="138"/>
        <end position="141"/>
    </location>
    <ligand>
        <name>carbamoyl phosphate</name>
        <dbReference type="ChEBI" id="CHEBI:58228"/>
    </ligand>
</feature>
<comment type="similarity">
    <text evidence="1 5">Belongs to the aspartate/ornithine carbamoyltransferase superfamily. OTCase family.</text>
</comment>
<feature type="binding site" evidence="5">
    <location>
        <begin position="274"/>
        <end position="275"/>
    </location>
    <ligand>
        <name>carbamoyl phosphate</name>
        <dbReference type="ChEBI" id="CHEBI:58228"/>
    </ligand>
</feature>
<evidence type="ECO:0000256" key="5">
    <source>
        <dbReference type="HAMAP-Rule" id="MF_01109"/>
    </source>
</evidence>
<evidence type="ECO:0000256" key="3">
    <source>
        <dbReference type="ARBA" id="ARBA00022679"/>
    </source>
</evidence>
<protein>
    <recommendedName>
        <fullName evidence="2 5">Ornithine carbamoyltransferase</fullName>
        <shortName evidence="5">OTCase</shortName>
        <ecNumber evidence="2 5">2.1.3.3</ecNumber>
    </recommendedName>
</protein>
<dbReference type="GO" id="GO:0016597">
    <property type="term" value="F:amino acid binding"/>
    <property type="evidence" value="ECO:0007669"/>
    <property type="project" value="InterPro"/>
</dbReference>
<dbReference type="InterPro" id="IPR002292">
    <property type="entry name" value="Orn/put_carbamltrans"/>
</dbReference>
<comment type="caution">
    <text evidence="8">The sequence shown here is derived from an EMBL/GenBank/DDBJ whole genome shotgun (WGS) entry which is preliminary data.</text>
</comment>
<dbReference type="Pfam" id="PF00185">
    <property type="entry name" value="OTCace"/>
    <property type="match status" value="1"/>
</dbReference>
<sequence>MISIKSLRGRDILSIADLSRDELRSLIDLSFKMKELYYNGIKFLNVLNGKTVALIFEKHSTRTRVSLQVALHQLGGSSLYLSAQELQLARGEPIKDTARVLERYVDGIVARVYSHRSLVELAEYAKIPVVNALSDVEHPLQALADIMTIIELKKDLKKLKIAFFGDGRDNVAHSLMLAVAMLGGTIYISTPPGYDPDREILRNALAYANESGGYVTVVRDPVEAAKGADVIYTDVWVSMGQENEREKRVKDLMKYQVNTELVSHAKSDYIFMHCLPAHRGEEVTEGVIESKNSVVWIQAENRLHTAKAVFASILI</sequence>
<dbReference type="Pfam" id="PF02729">
    <property type="entry name" value="OTCace_N"/>
    <property type="match status" value="1"/>
</dbReference>
<comment type="catalytic activity">
    <reaction evidence="4 5">
        <text>carbamoyl phosphate + L-ornithine = L-citrulline + phosphate + H(+)</text>
        <dbReference type="Rhea" id="RHEA:19513"/>
        <dbReference type="ChEBI" id="CHEBI:15378"/>
        <dbReference type="ChEBI" id="CHEBI:43474"/>
        <dbReference type="ChEBI" id="CHEBI:46911"/>
        <dbReference type="ChEBI" id="CHEBI:57743"/>
        <dbReference type="ChEBI" id="CHEBI:58228"/>
        <dbReference type="EC" id="2.1.3.3"/>
    </reaction>
</comment>
<comment type="subcellular location">
    <subcellularLocation>
        <location evidence="5">Cytoplasm</location>
    </subcellularLocation>
</comment>
<evidence type="ECO:0000256" key="1">
    <source>
        <dbReference type="ARBA" id="ARBA00007805"/>
    </source>
</evidence>
<dbReference type="PRINTS" id="PR00100">
    <property type="entry name" value="AOTCASE"/>
</dbReference>
<feature type="binding site" evidence="5">
    <location>
        <position position="111"/>
    </location>
    <ligand>
        <name>carbamoyl phosphate</name>
        <dbReference type="ChEBI" id="CHEBI:58228"/>
    </ligand>
</feature>
<dbReference type="PANTHER" id="PTHR45753:SF3">
    <property type="entry name" value="ORNITHINE TRANSCARBAMYLASE, MITOCHONDRIAL"/>
    <property type="match status" value="1"/>
</dbReference>
<dbReference type="GO" id="GO:0005737">
    <property type="term" value="C:cytoplasm"/>
    <property type="evidence" value="ECO:0007669"/>
    <property type="project" value="UniProtKB-SubCell"/>
</dbReference>
<evidence type="ECO:0000256" key="2">
    <source>
        <dbReference type="ARBA" id="ARBA00013007"/>
    </source>
</evidence>
<dbReference type="Gene3D" id="3.40.50.1370">
    <property type="entry name" value="Aspartate/ornithine carbamoyltransferase"/>
    <property type="match status" value="2"/>
</dbReference>
<evidence type="ECO:0000313" key="8">
    <source>
        <dbReference type="EMBL" id="HEM67495.1"/>
    </source>
</evidence>
<name>A0A7J2U528_9CREN</name>
<dbReference type="GO" id="GO:0042450">
    <property type="term" value="P:L-arginine biosynthetic process via ornithine"/>
    <property type="evidence" value="ECO:0007669"/>
    <property type="project" value="UniProtKB-UniRule"/>
</dbReference>
<dbReference type="InterPro" id="IPR006130">
    <property type="entry name" value="Asp/Orn_carbamoylTrfase"/>
</dbReference>
<dbReference type="PROSITE" id="PS00097">
    <property type="entry name" value="CARBAMOYLTRANSFERASE"/>
    <property type="match status" value="1"/>
</dbReference>
<dbReference type="GO" id="GO:0019240">
    <property type="term" value="P:citrulline biosynthetic process"/>
    <property type="evidence" value="ECO:0007669"/>
    <property type="project" value="TreeGrafter"/>
</dbReference>